<dbReference type="Gene3D" id="1.10.472.80">
    <property type="entry name" value="Ypt/Rab-GAP domain of gyp1p, domain 3"/>
    <property type="match status" value="1"/>
</dbReference>
<feature type="region of interest" description="Disordered" evidence="1">
    <location>
        <begin position="575"/>
        <end position="666"/>
    </location>
</feature>
<dbReference type="SMART" id="SM00228">
    <property type="entry name" value="PDZ"/>
    <property type="match status" value="1"/>
</dbReference>
<dbReference type="CDD" id="cd00136">
    <property type="entry name" value="PDZ_canonical"/>
    <property type="match status" value="1"/>
</dbReference>
<feature type="compositionally biased region" description="Basic and acidic residues" evidence="1">
    <location>
        <begin position="612"/>
        <end position="637"/>
    </location>
</feature>
<dbReference type="GO" id="GO:0031267">
    <property type="term" value="F:small GTPase binding"/>
    <property type="evidence" value="ECO:0007669"/>
    <property type="project" value="TreeGrafter"/>
</dbReference>
<dbReference type="AlphaFoldDB" id="A0AAV2Z8N4"/>
<dbReference type="Gene3D" id="1.10.8.270">
    <property type="entry name" value="putative rabgap domain of human tbc1 domain family member 14 like domains"/>
    <property type="match status" value="1"/>
</dbReference>
<dbReference type="SUPFAM" id="SSF47923">
    <property type="entry name" value="Ypt/Rab-GAP domain of gyp1p"/>
    <property type="match status" value="2"/>
</dbReference>
<dbReference type="InterPro" id="IPR001478">
    <property type="entry name" value="PDZ"/>
</dbReference>
<reference evidence="4" key="1">
    <citation type="submission" date="2022-11" db="EMBL/GenBank/DDBJ databases">
        <authorList>
            <person name="Morgan W.R."/>
            <person name="Tartar A."/>
        </authorList>
    </citation>
    <scope>NUCLEOTIDE SEQUENCE</scope>
    <source>
        <strain evidence="4">ARSEF 373</strain>
    </source>
</reference>
<evidence type="ECO:0000313" key="4">
    <source>
        <dbReference type="EMBL" id="DBA03097.1"/>
    </source>
</evidence>
<dbReference type="InterPro" id="IPR050302">
    <property type="entry name" value="Rab_GAP_TBC_domain"/>
</dbReference>
<dbReference type="FunFam" id="1.10.8.270:FF:000026">
    <property type="entry name" value="TBC (Tre-2/Bub2/Cdc16) domain family"/>
    <property type="match status" value="1"/>
</dbReference>
<gene>
    <name evidence="4" type="ORF">N0F65_003344</name>
</gene>
<comment type="caution">
    <text evidence="4">The sequence shown here is derived from an EMBL/GenBank/DDBJ whole genome shotgun (WGS) entry which is preliminary data.</text>
</comment>
<organism evidence="4 5">
    <name type="scientific">Lagenidium giganteum</name>
    <dbReference type="NCBI Taxonomy" id="4803"/>
    <lineage>
        <taxon>Eukaryota</taxon>
        <taxon>Sar</taxon>
        <taxon>Stramenopiles</taxon>
        <taxon>Oomycota</taxon>
        <taxon>Peronosporomycetes</taxon>
        <taxon>Pythiales</taxon>
        <taxon>Pythiaceae</taxon>
    </lineage>
</organism>
<dbReference type="SUPFAM" id="SSF50156">
    <property type="entry name" value="PDZ domain-like"/>
    <property type="match status" value="1"/>
</dbReference>
<dbReference type="PANTHER" id="PTHR47219:SF20">
    <property type="entry name" value="TBC1 DOMAIN FAMILY MEMBER 2B"/>
    <property type="match status" value="1"/>
</dbReference>
<dbReference type="InterPro" id="IPR036034">
    <property type="entry name" value="PDZ_sf"/>
</dbReference>
<evidence type="ECO:0000259" key="3">
    <source>
        <dbReference type="PROSITE" id="PS50106"/>
    </source>
</evidence>
<evidence type="ECO:0000256" key="1">
    <source>
        <dbReference type="SAM" id="MobiDB-lite"/>
    </source>
</evidence>
<keyword evidence="5" id="KW-1185">Reference proteome</keyword>
<feature type="region of interest" description="Disordered" evidence="1">
    <location>
        <begin position="17"/>
        <end position="64"/>
    </location>
</feature>
<dbReference type="Gene3D" id="2.30.42.10">
    <property type="match status" value="1"/>
</dbReference>
<proteinExistence type="predicted"/>
<feature type="domain" description="PDZ" evidence="3">
    <location>
        <begin position="140"/>
        <end position="232"/>
    </location>
</feature>
<feature type="compositionally biased region" description="Low complexity" evidence="1">
    <location>
        <begin position="21"/>
        <end position="36"/>
    </location>
</feature>
<feature type="domain" description="Rab-GAP TBC" evidence="2">
    <location>
        <begin position="323"/>
        <end position="512"/>
    </location>
</feature>
<evidence type="ECO:0000313" key="5">
    <source>
        <dbReference type="Proteomes" id="UP001146120"/>
    </source>
</evidence>
<sequence>MGLLHELFARVKSSVGRRDLAAPATPSASASAPSSARHATQRSPADDLDAIITPGSAKASRTQSMRVTTIGDAGQPRPAATQQRAVPATHGFRMRQLVGDNPPMGSTARVVRRKYRSIVREREHNLDDNDKDVDAVAMYEVEFPKNPSSLAMGEEKHLPLGIDLETDFYGKHAVVKEVKRGSVAYSLSHVIRPGHYVVAVNGKDLADLSFQDVLHELRNASAPRVIRFLDPTVLPLKHMQYEKVLLNRDQYGFAKDDRYILKYRKQLRKRKHATYKNELRWAEFVQRYHGLDEIDRLLHSEIHEERMAREVMWQELRRHVFRGIPVVLRPRIWSILTHVTPYKREYADDYYRSLVKKMETSPSLGDIEKDICRTYPEHPFFQSDRGKAELKSVLCAYSLHNPRIGYCQSMNFIAGMMLLFMPEEDAFWLLCVMMGKAYLPAENYTQNMMGTQTDQLVFKWLVSVELPTLSARLEACGIQIQLITLHWFLCAFVCTLPTESALRMWDWFFMDGEEVMFTVAIGILKLAEDRIMEVTCHSDLHTIVRELGTDVHNDDEFMRFLLTISKIPIEDPDHFDVSDGMSVNESNEGDGIEHGDADSDNNDDDDDDEYADGAHDDNTDNIHLDVPTDKHGDDVKRNSSMTETVVSPTQPSLSSPFDMHPRKSPKKRFRFKLGKRLLAVLDSDRSKQAQPYFKQFTIEDISKVHSFRG</sequence>
<dbReference type="PROSITE" id="PS50086">
    <property type="entry name" value="TBC_RABGAP"/>
    <property type="match status" value="1"/>
</dbReference>
<dbReference type="GO" id="GO:0005096">
    <property type="term" value="F:GTPase activator activity"/>
    <property type="evidence" value="ECO:0007669"/>
    <property type="project" value="TreeGrafter"/>
</dbReference>
<dbReference type="InterPro" id="IPR000195">
    <property type="entry name" value="Rab-GAP-TBC_dom"/>
</dbReference>
<dbReference type="SMART" id="SM00164">
    <property type="entry name" value="TBC"/>
    <property type="match status" value="1"/>
</dbReference>
<dbReference type="EMBL" id="DAKRPA010000023">
    <property type="protein sequence ID" value="DBA03097.1"/>
    <property type="molecule type" value="Genomic_DNA"/>
</dbReference>
<dbReference type="InterPro" id="IPR035969">
    <property type="entry name" value="Rab-GAP_TBC_sf"/>
</dbReference>
<accession>A0AAV2Z8N4</accession>
<protein>
    <recommendedName>
        <fullName evidence="6">Rab-GAP TBC domain-containing protein</fullName>
    </recommendedName>
</protein>
<dbReference type="PROSITE" id="PS50106">
    <property type="entry name" value="PDZ"/>
    <property type="match status" value="1"/>
</dbReference>
<dbReference type="PANTHER" id="PTHR47219">
    <property type="entry name" value="RAB GTPASE-ACTIVATING PROTEIN 1-LIKE"/>
    <property type="match status" value="1"/>
</dbReference>
<feature type="compositionally biased region" description="Polar residues" evidence="1">
    <location>
        <begin position="638"/>
        <end position="655"/>
    </location>
</feature>
<evidence type="ECO:0008006" key="6">
    <source>
        <dbReference type="Google" id="ProtNLM"/>
    </source>
</evidence>
<evidence type="ECO:0000259" key="2">
    <source>
        <dbReference type="PROSITE" id="PS50086"/>
    </source>
</evidence>
<name>A0AAV2Z8N4_9STRA</name>
<dbReference type="Proteomes" id="UP001146120">
    <property type="component" value="Unassembled WGS sequence"/>
</dbReference>
<dbReference type="Pfam" id="PF00566">
    <property type="entry name" value="RabGAP-TBC"/>
    <property type="match status" value="1"/>
</dbReference>
<feature type="compositionally biased region" description="Acidic residues" evidence="1">
    <location>
        <begin position="598"/>
        <end position="611"/>
    </location>
</feature>
<reference evidence="4" key="2">
    <citation type="journal article" date="2023" name="Microbiol Resour">
        <title>Decontamination and Annotation of the Draft Genome Sequence of the Oomycete Lagenidium giganteum ARSEF 373.</title>
        <authorList>
            <person name="Morgan W.R."/>
            <person name="Tartar A."/>
        </authorList>
    </citation>
    <scope>NUCLEOTIDE SEQUENCE</scope>
    <source>
        <strain evidence="4">ARSEF 373</strain>
    </source>
</reference>